<dbReference type="EMBL" id="ADVG01000003">
    <property type="protein sequence ID" value="EFH83901.1"/>
    <property type="molecule type" value="Genomic_DNA"/>
</dbReference>
<dbReference type="AlphaFoldDB" id="D6TU00"/>
<gene>
    <name evidence="1" type="ORF">Krac_4904</name>
</gene>
<dbReference type="InParanoid" id="D6TU00"/>
<accession>D6TU00</accession>
<comment type="caution">
    <text evidence="1">The sequence shown here is derived from an EMBL/GenBank/DDBJ whole genome shotgun (WGS) entry which is preliminary data.</text>
</comment>
<proteinExistence type="predicted"/>
<dbReference type="OrthoDB" id="156775at2"/>
<protein>
    <submittedName>
        <fullName evidence="1">Uncharacterized protein</fullName>
    </submittedName>
</protein>
<keyword evidence="2" id="KW-1185">Reference proteome</keyword>
<reference evidence="1 2" key="1">
    <citation type="journal article" date="2011" name="Stand. Genomic Sci.">
        <title>Non-contiguous finished genome sequence and contextual data of the filamentous soil bacterium Ktedonobacter racemifer type strain (SOSP1-21).</title>
        <authorList>
            <person name="Chang Y.J."/>
            <person name="Land M."/>
            <person name="Hauser L."/>
            <person name="Chertkov O."/>
            <person name="Del Rio T.G."/>
            <person name="Nolan M."/>
            <person name="Copeland A."/>
            <person name="Tice H."/>
            <person name="Cheng J.F."/>
            <person name="Lucas S."/>
            <person name="Han C."/>
            <person name="Goodwin L."/>
            <person name="Pitluck S."/>
            <person name="Ivanova N."/>
            <person name="Ovchinikova G."/>
            <person name="Pati A."/>
            <person name="Chen A."/>
            <person name="Palaniappan K."/>
            <person name="Mavromatis K."/>
            <person name="Liolios K."/>
            <person name="Brettin T."/>
            <person name="Fiebig A."/>
            <person name="Rohde M."/>
            <person name="Abt B."/>
            <person name="Goker M."/>
            <person name="Detter J.C."/>
            <person name="Woyke T."/>
            <person name="Bristow J."/>
            <person name="Eisen J.A."/>
            <person name="Markowitz V."/>
            <person name="Hugenholtz P."/>
            <person name="Kyrpides N.C."/>
            <person name="Klenk H.P."/>
            <person name="Lapidus A."/>
        </authorList>
    </citation>
    <scope>NUCLEOTIDE SEQUENCE [LARGE SCALE GENOMIC DNA]</scope>
    <source>
        <strain evidence="2">DSM 44963</strain>
    </source>
</reference>
<evidence type="ECO:0000313" key="2">
    <source>
        <dbReference type="Proteomes" id="UP000004508"/>
    </source>
</evidence>
<dbReference type="RefSeq" id="WP_007914958.1">
    <property type="nucleotide sequence ID" value="NZ_ADVG01000003.1"/>
</dbReference>
<evidence type="ECO:0000313" key="1">
    <source>
        <dbReference type="EMBL" id="EFH83901.1"/>
    </source>
</evidence>
<sequence>MPQIGLDCEMVLDNTGYFVKPGSYIMRQPRNRKITVRADGANAYVDIGPGKRLWELTILCLNELKRYDGANVSLTGQQYRDALRASFLASSGTTINFSEPIGSSSIAVHFDAYQERILNLHSQVIAPATGGSPGASYEVSITLVEA</sequence>
<name>D6TU00_KTERA</name>
<dbReference type="Proteomes" id="UP000004508">
    <property type="component" value="Unassembled WGS sequence"/>
</dbReference>
<organism evidence="1 2">
    <name type="scientific">Ktedonobacter racemifer DSM 44963</name>
    <dbReference type="NCBI Taxonomy" id="485913"/>
    <lineage>
        <taxon>Bacteria</taxon>
        <taxon>Bacillati</taxon>
        <taxon>Chloroflexota</taxon>
        <taxon>Ktedonobacteria</taxon>
        <taxon>Ktedonobacterales</taxon>
        <taxon>Ktedonobacteraceae</taxon>
        <taxon>Ktedonobacter</taxon>
    </lineage>
</organism>